<accession>A0A4Z2EGW6</accession>
<gene>
    <name evidence="1" type="ORF">EYF80_061951</name>
</gene>
<evidence type="ECO:0000313" key="2">
    <source>
        <dbReference type="Proteomes" id="UP000314294"/>
    </source>
</evidence>
<dbReference type="EMBL" id="SRLO01007573">
    <property type="protein sequence ID" value="TNN27901.1"/>
    <property type="molecule type" value="Genomic_DNA"/>
</dbReference>
<protein>
    <submittedName>
        <fullName evidence="1">Uncharacterized protein</fullName>
    </submittedName>
</protein>
<dbReference type="AlphaFoldDB" id="A0A4Z2EGW6"/>
<dbReference type="Proteomes" id="UP000314294">
    <property type="component" value="Unassembled WGS sequence"/>
</dbReference>
<evidence type="ECO:0000313" key="1">
    <source>
        <dbReference type="EMBL" id="TNN27901.1"/>
    </source>
</evidence>
<reference evidence="1 2" key="1">
    <citation type="submission" date="2019-03" db="EMBL/GenBank/DDBJ databases">
        <title>First draft genome of Liparis tanakae, snailfish: a comprehensive survey of snailfish specific genes.</title>
        <authorList>
            <person name="Kim W."/>
            <person name="Song I."/>
            <person name="Jeong J.-H."/>
            <person name="Kim D."/>
            <person name="Kim S."/>
            <person name="Ryu S."/>
            <person name="Song J.Y."/>
            <person name="Lee S.K."/>
        </authorList>
    </citation>
    <scope>NUCLEOTIDE SEQUENCE [LARGE SCALE GENOMIC DNA]</scope>
    <source>
        <tissue evidence="1">Muscle</tissue>
    </source>
</reference>
<sequence>MSRVCDVILLQTKPTTVQQLENIDKVTPGGHVPLPHSVSGRHL</sequence>
<name>A0A4Z2EGW6_9TELE</name>
<comment type="caution">
    <text evidence="1">The sequence shown here is derived from an EMBL/GenBank/DDBJ whole genome shotgun (WGS) entry which is preliminary data.</text>
</comment>
<proteinExistence type="predicted"/>
<keyword evidence="2" id="KW-1185">Reference proteome</keyword>
<organism evidence="1 2">
    <name type="scientific">Liparis tanakae</name>
    <name type="common">Tanaka's snailfish</name>
    <dbReference type="NCBI Taxonomy" id="230148"/>
    <lineage>
        <taxon>Eukaryota</taxon>
        <taxon>Metazoa</taxon>
        <taxon>Chordata</taxon>
        <taxon>Craniata</taxon>
        <taxon>Vertebrata</taxon>
        <taxon>Euteleostomi</taxon>
        <taxon>Actinopterygii</taxon>
        <taxon>Neopterygii</taxon>
        <taxon>Teleostei</taxon>
        <taxon>Neoteleostei</taxon>
        <taxon>Acanthomorphata</taxon>
        <taxon>Eupercaria</taxon>
        <taxon>Perciformes</taxon>
        <taxon>Cottioidei</taxon>
        <taxon>Cottales</taxon>
        <taxon>Liparidae</taxon>
        <taxon>Liparis</taxon>
    </lineage>
</organism>